<dbReference type="Pfam" id="PF00884">
    <property type="entry name" value="Sulfatase"/>
    <property type="match status" value="1"/>
</dbReference>
<evidence type="ECO:0000313" key="8">
    <source>
        <dbReference type="EnsemblProtists" id="EOD08644"/>
    </source>
</evidence>
<dbReference type="Proteomes" id="UP000013827">
    <property type="component" value="Unassembled WGS sequence"/>
</dbReference>
<dbReference type="PaxDb" id="2903-EOD08644"/>
<dbReference type="PANTHER" id="PTHR45953:SF1">
    <property type="entry name" value="IDURONATE 2-SULFATASE"/>
    <property type="match status" value="1"/>
</dbReference>
<dbReference type="GeneID" id="17254799"/>
<feature type="domain" description="Sulfatase N-terminal" evidence="7">
    <location>
        <begin position="2"/>
        <end position="400"/>
    </location>
</feature>
<dbReference type="HOGENOM" id="CLU_006332_9_0_1"/>
<evidence type="ECO:0000256" key="1">
    <source>
        <dbReference type="ARBA" id="ARBA00001913"/>
    </source>
</evidence>
<keyword evidence="6" id="KW-0106">Calcium</keyword>
<evidence type="ECO:0000313" key="9">
    <source>
        <dbReference type="Proteomes" id="UP000013827"/>
    </source>
</evidence>
<dbReference type="InterPro" id="IPR017850">
    <property type="entry name" value="Alkaline_phosphatase_core_sf"/>
</dbReference>
<evidence type="ECO:0000256" key="3">
    <source>
        <dbReference type="ARBA" id="ARBA00022723"/>
    </source>
</evidence>
<dbReference type="GO" id="GO:0005737">
    <property type="term" value="C:cytoplasm"/>
    <property type="evidence" value="ECO:0007669"/>
    <property type="project" value="TreeGrafter"/>
</dbReference>
<evidence type="ECO:0000259" key="7">
    <source>
        <dbReference type="Pfam" id="PF00884"/>
    </source>
</evidence>
<dbReference type="SUPFAM" id="SSF53649">
    <property type="entry name" value="Alkaline phosphatase-like"/>
    <property type="match status" value="1"/>
</dbReference>
<dbReference type="AlphaFoldDB" id="A0A0D3IBK9"/>
<reference evidence="8" key="2">
    <citation type="submission" date="2024-10" db="UniProtKB">
        <authorList>
            <consortium name="EnsemblProtists"/>
        </authorList>
    </citation>
    <scope>IDENTIFICATION</scope>
</reference>
<dbReference type="Gene3D" id="3.40.720.10">
    <property type="entry name" value="Alkaline Phosphatase, subunit A"/>
    <property type="match status" value="1"/>
</dbReference>
<dbReference type="InterPro" id="IPR000917">
    <property type="entry name" value="Sulfatase_N"/>
</dbReference>
<proteinExistence type="inferred from homology"/>
<dbReference type="CDD" id="cd16030">
    <property type="entry name" value="iduronate-2-sulfatase"/>
    <property type="match status" value="1"/>
</dbReference>
<evidence type="ECO:0000256" key="5">
    <source>
        <dbReference type="ARBA" id="ARBA00022801"/>
    </source>
</evidence>
<evidence type="ECO:0000256" key="2">
    <source>
        <dbReference type="ARBA" id="ARBA00008779"/>
    </source>
</evidence>
<name>A0A0D3IBK9_EMIH1</name>
<keyword evidence="9" id="KW-1185">Reference proteome</keyword>
<dbReference type="KEGG" id="ehx:EMIHUDRAFT_217387"/>
<comment type="similarity">
    <text evidence="2">Belongs to the sulfatase family.</text>
</comment>
<dbReference type="RefSeq" id="XP_005761073.1">
    <property type="nucleotide sequence ID" value="XM_005761016.1"/>
</dbReference>
<dbReference type="GO" id="GO:0046872">
    <property type="term" value="F:metal ion binding"/>
    <property type="evidence" value="ECO:0007669"/>
    <property type="project" value="UniProtKB-KW"/>
</dbReference>
<keyword evidence="3" id="KW-0479">Metal-binding</keyword>
<accession>A0A0D3IBK9</accession>
<dbReference type="InterPro" id="IPR035874">
    <property type="entry name" value="IDS"/>
</dbReference>
<sequence>MIADDLRPTLGTYGSTEIHSPHIDALAADSVVFERAYCQVPTCGASRASMLTGLYPTPERFLQYDSFASLEGPPGIPDLPATLQAAGYTTISNGKIYHNRDDNVASFNQICGHGGTGGITESEHFPGVCRWQDGMCCLESLTEPPPQAPAVLRSHNSGRPDHPYDGLPAEVEEEDGEDWDDYTRSRWGCFGCNKPAFRIIETNGDDFRTAGLPDGKMTLKVIKDLRLAHATKTPFFITVGFFRPHLPFDAPRRDWDLYNRSQLPLAEFDQLPDGAPPRSLNFYELPVYKDIPPYSIGNHLPEDLTRTLIHGYYASITYVDRLVGYIMDEVKSLGMYDDTIIMLASDHGYQLNDHGTWCKHSLYEKALRVPLMIKAPGFRPSRVQAMVENLDIYPTLLDLIEVQPPAHLQGESLVPLLRDARAQHKDAVFARYLDGDTVRFPEYAYSEYCSRTCTQIPACRASCATIHPTDRMLYNHTLDPFETASLHADGKHGAVANVMGRVLQQHRRDRERVAEV</sequence>
<reference evidence="9" key="1">
    <citation type="journal article" date="2013" name="Nature">
        <title>Pan genome of the phytoplankton Emiliania underpins its global distribution.</title>
        <authorList>
            <person name="Read B.A."/>
            <person name="Kegel J."/>
            <person name="Klute M.J."/>
            <person name="Kuo A."/>
            <person name="Lefebvre S.C."/>
            <person name="Maumus F."/>
            <person name="Mayer C."/>
            <person name="Miller J."/>
            <person name="Monier A."/>
            <person name="Salamov A."/>
            <person name="Young J."/>
            <person name="Aguilar M."/>
            <person name="Claverie J.M."/>
            <person name="Frickenhaus S."/>
            <person name="Gonzalez K."/>
            <person name="Herman E.K."/>
            <person name="Lin Y.C."/>
            <person name="Napier J."/>
            <person name="Ogata H."/>
            <person name="Sarno A.F."/>
            <person name="Shmutz J."/>
            <person name="Schroeder D."/>
            <person name="de Vargas C."/>
            <person name="Verret F."/>
            <person name="von Dassow P."/>
            <person name="Valentin K."/>
            <person name="Van de Peer Y."/>
            <person name="Wheeler G."/>
            <person name="Dacks J.B."/>
            <person name="Delwiche C.F."/>
            <person name="Dyhrman S.T."/>
            <person name="Glockner G."/>
            <person name="John U."/>
            <person name="Richards T."/>
            <person name="Worden A.Z."/>
            <person name="Zhang X."/>
            <person name="Grigoriev I.V."/>
            <person name="Allen A.E."/>
            <person name="Bidle K."/>
            <person name="Borodovsky M."/>
            <person name="Bowler C."/>
            <person name="Brownlee C."/>
            <person name="Cock J.M."/>
            <person name="Elias M."/>
            <person name="Gladyshev V.N."/>
            <person name="Groth M."/>
            <person name="Guda C."/>
            <person name="Hadaegh A."/>
            <person name="Iglesias-Rodriguez M.D."/>
            <person name="Jenkins J."/>
            <person name="Jones B.M."/>
            <person name="Lawson T."/>
            <person name="Leese F."/>
            <person name="Lindquist E."/>
            <person name="Lobanov A."/>
            <person name="Lomsadze A."/>
            <person name="Malik S.B."/>
            <person name="Marsh M.E."/>
            <person name="Mackinder L."/>
            <person name="Mock T."/>
            <person name="Mueller-Roeber B."/>
            <person name="Pagarete A."/>
            <person name="Parker M."/>
            <person name="Probert I."/>
            <person name="Quesneville H."/>
            <person name="Raines C."/>
            <person name="Rensing S.A."/>
            <person name="Riano-Pachon D.M."/>
            <person name="Richier S."/>
            <person name="Rokitta S."/>
            <person name="Shiraiwa Y."/>
            <person name="Soanes D.M."/>
            <person name="van der Giezen M."/>
            <person name="Wahlund T.M."/>
            <person name="Williams B."/>
            <person name="Wilson W."/>
            <person name="Wolfe G."/>
            <person name="Wurch L.L."/>
        </authorList>
    </citation>
    <scope>NUCLEOTIDE SEQUENCE</scope>
</reference>
<dbReference type="PANTHER" id="PTHR45953">
    <property type="entry name" value="IDURONATE 2-SULFATASE"/>
    <property type="match status" value="1"/>
</dbReference>
<keyword evidence="4" id="KW-0732">Signal</keyword>
<evidence type="ECO:0000256" key="6">
    <source>
        <dbReference type="ARBA" id="ARBA00022837"/>
    </source>
</evidence>
<organism evidence="8 9">
    <name type="scientific">Emiliania huxleyi (strain CCMP1516)</name>
    <dbReference type="NCBI Taxonomy" id="280463"/>
    <lineage>
        <taxon>Eukaryota</taxon>
        <taxon>Haptista</taxon>
        <taxon>Haptophyta</taxon>
        <taxon>Prymnesiophyceae</taxon>
        <taxon>Isochrysidales</taxon>
        <taxon>Noelaerhabdaceae</taxon>
        <taxon>Emiliania</taxon>
    </lineage>
</organism>
<dbReference type="EnsemblProtists" id="EOD08644">
    <property type="protein sequence ID" value="EOD08644"/>
    <property type="gene ID" value="EMIHUDRAFT_217387"/>
</dbReference>
<dbReference type="GO" id="GO:0004423">
    <property type="term" value="F:iduronate-2-sulfatase activity"/>
    <property type="evidence" value="ECO:0007669"/>
    <property type="project" value="InterPro"/>
</dbReference>
<protein>
    <recommendedName>
        <fullName evidence="7">Sulfatase N-terminal domain-containing protein</fullName>
    </recommendedName>
</protein>
<dbReference type="STRING" id="2903.R1DIX7"/>
<comment type="cofactor">
    <cofactor evidence="1">
        <name>Ca(2+)</name>
        <dbReference type="ChEBI" id="CHEBI:29108"/>
    </cofactor>
</comment>
<evidence type="ECO:0000256" key="4">
    <source>
        <dbReference type="ARBA" id="ARBA00022729"/>
    </source>
</evidence>
<keyword evidence="5" id="KW-0378">Hydrolase</keyword>
<dbReference type="eggNOG" id="KOG3731">
    <property type="taxonomic scope" value="Eukaryota"/>
</dbReference>